<comment type="catalytic activity">
    <reaction evidence="4">
        <text>chorismate = 4-hydroxybenzoate + pyruvate</text>
        <dbReference type="Rhea" id="RHEA:16505"/>
        <dbReference type="ChEBI" id="CHEBI:15361"/>
        <dbReference type="ChEBI" id="CHEBI:17879"/>
        <dbReference type="ChEBI" id="CHEBI:29748"/>
        <dbReference type="EC" id="4.1.3.40"/>
    </reaction>
</comment>
<keyword evidence="6" id="KW-1185">Reference proteome</keyword>
<feature type="binding site" evidence="4">
    <location>
        <position position="82"/>
    </location>
    <ligand>
        <name>substrate</name>
    </ligand>
</feature>
<reference evidence="5 6" key="1">
    <citation type="submission" date="2023-04" db="EMBL/GenBank/DDBJ databases">
        <title>A long-awaited taxogenomic arrangement of the family Halomonadaceae.</title>
        <authorList>
            <person name="De La Haba R."/>
            <person name="Chuvochina M."/>
            <person name="Wittouck S."/>
            <person name="Arahal D.R."/>
            <person name="Sanchez-Porro C."/>
            <person name="Hugenholtz P."/>
            <person name="Ventosa A."/>
        </authorList>
    </citation>
    <scope>NUCLEOTIDE SEQUENCE [LARGE SCALE GENOMIC DNA]</scope>
    <source>
        <strain evidence="5 6">DSM 26770</strain>
    </source>
</reference>
<accession>A0ABU1HBF0</accession>
<evidence type="ECO:0000256" key="3">
    <source>
        <dbReference type="ARBA" id="ARBA00023239"/>
    </source>
</evidence>
<comment type="pathway">
    <text evidence="4">Cofactor biosynthesis; ubiquinone biosynthesis.</text>
</comment>
<feature type="binding site" evidence="4">
    <location>
        <position position="118"/>
    </location>
    <ligand>
        <name>substrate</name>
    </ligand>
</feature>
<dbReference type="Gene3D" id="3.40.1410.10">
    <property type="entry name" value="Chorismate lyase-like"/>
    <property type="match status" value="1"/>
</dbReference>
<evidence type="ECO:0000256" key="2">
    <source>
        <dbReference type="ARBA" id="ARBA00022688"/>
    </source>
</evidence>
<dbReference type="PANTHER" id="PTHR38683:SF1">
    <property type="entry name" value="CHORISMATE PYRUVATE-LYASE"/>
    <property type="match status" value="1"/>
</dbReference>
<dbReference type="InterPro" id="IPR007440">
    <property type="entry name" value="Chorismate--pyruvate_lyase"/>
</dbReference>
<name>A0ABU1HBF0_9GAMM</name>
<dbReference type="SUPFAM" id="SSF64288">
    <property type="entry name" value="Chorismate lyase-like"/>
    <property type="match status" value="1"/>
</dbReference>
<evidence type="ECO:0000256" key="1">
    <source>
        <dbReference type="ARBA" id="ARBA00022490"/>
    </source>
</evidence>
<dbReference type="EMBL" id="JARWAM010000001">
    <property type="protein sequence ID" value="MDR5903975.1"/>
    <property type="molecule type" value="Genomic_DNA"/>
</dbReference>
<organism evidence="5 6">
    <name type="scientific">Franzmannia qiaohouensis</name>
    <dbReference type="NCBI Taxonomy" id="1329370"/>
    <lineage>
        <taxon>Bacteria</taxon>
        <taxon>Pseudomonadati</taxon>
        <taxon>Pseudomonadota</taxon>
        <taxon>Gammaproteobacteria</taxon>
        <taxon>Oceanospirillales</taxon>
        <taxon>Halomonadaceae</taxon>
        <taxon>Franzmannia</taxon>
    </lineage>
</organism>
<keyword evidence="3 4" id="KW-0456">Lyase</keyword>
<dbReference type="EC" id="4.1.3.40" evidence="4"/>
<dbReference type="HAMAP" id="MF_01632">
    <property type="entry name" value="UbiC"/>
    <property type="match status" value="1"/>
</dbReference>
<keyword evidence="1 4" id="KW-0963">Cytoplasm</keyword>
<comment type="function">
    <text evidence="4">Removes the pyruvyl group from chorismate, with concomitant aromatization of the ring, to provide 4-hydroxybenzoate (4HB) for the ubiquinone pathway.</text>
</comment>
<evidence type="ECO:0000313" key="6">
    <source>
        <dbReference type="Proteomes" id="UP001251374"/>
    </source>
</evidence>
<keyword evidence="4" id="KW-0670">Pyruvate</keyword>
<dbReference type="Pfam" id="PF04345">
    <property type="entry name" value="Chor_lyase"/>
    <property type="match status" value="1"/>
</dbReference>
<evidence type="ECO:0000256" key="4">
    <source>
        <dbReference type="HAMAP-Rule" id="MF_01632"/>
    </source>
</evidence>
<dbReference type="Proteomes" id="UP001251374">
    <property type="component" value="Unassembled WGS sequence"/>
</dbReference>
<sequence length="184" mass="20655">MPDRPSLSFPRCRWRPAAAHRPAMSADWWQWVASSDSLTARLVAAADGRPFRVRLLDQRLGRPRLDEARALGLPRHQAAWLRQVALCVDQRPWVVARSVAPLAQLRGQRLERLGERSLGSWLFRQPGLERSPIDVSADPAPFAAALNPSGPWGRRSVFRHAGFAVLVQEFFLATMADELALPPR</sequence>
<dbReference type="PANTHER" id="PTHR38683">
    <property type="entry name" value="CHORISMATE PYRUVATE-LYASE"/>
    <property type="match status" value="1"/>
</dbReference>
<comment type="caution">
    <text evidence="5">The sequence shown here is derived from an EMBL/GenBank/DDBJ whole genome shotgun (WGS) entry which is preliminary data.</text>
</comment>
<dbReference type="GO" id="GO:0008813">
    <property type="term" value="F:chorismate lyase activity"/>
    <property type="evidence" value="ECO:0007669"/>
    <property type="project" value="UniProtKB-EC"/>
</dbReference>
<protein>
    <recommendedName>
        <fullName evidence="4">Probable chorismate pyruvate-lyase</fullName>
        <shortName evidence="4">CL</shortName>
        <shortName evidence="4">CPL</shortName>
        <ecNumber evidence="4">4.1.3.40</ecNumber>
    </recommendedName>
</protein>
<dbReference type="RefSeq" id="WP_309716107.1">
    <property type="nucleotide sequence ID" value="NZ_JARWAM010000001.1"/>
</dbReference>
<proteinExistence type="inferred from homology"/>
<evidence type="ECO:0000313" key="5">
    <source>
        <dbReference type="EMBL" id="MDR5903975.1"/>
    </source>
</evidence>
<dbReference type="InterPro" id="IPR028978">
    <property type="entry name" value="Chorismate_lyase_/UTRA_dom_sf"/>
</dbReference>
<comment type="caution">
    <text evidence="4">Lacks conserved residue(s) required for the propagation of feature annotation.</text>
</comment>
<comment type="subcellular location">
    <subcellularLocation>
        <location evidence="4">Cytoplasm</location>
    </subcellularLocation>
</comment>
<feature type="binding site" evidence="4">
    <location>
        <position position="169"/>
    </location>
    <ligand>
        <name>substrate</name>
    </ligand>
</feature>
<comment type="similarity">
    <text evidence="4">Belongs to the UbiC family.</text>
</comment>
<keyword evidence="2 4" id="KW-0831">Ubiquinone biosynthesis</keyword>
<gene>
    <name evidence="4" type="primary">ubiC</name>
    <name evidence="5" type="ORF">QC821_01650</name>
</gene>